<dbReference type="EMBL" id="AP014685">
    <property type="protein sequence ID" value="BAR60957.1"/>
    <property type="molecule type" value="Genomic_DNA"/>
</dbReference>
<dbReference type="AlphaFoldDB" id="A0A0E4BVI0"/>
<proteinExistence type="predicted"/>
<name>A0A0E4BVI0_9BRAD</name>
<accession>A0A0E4BVI0</accession>
<sequence>MPALGQPLSFAEGVVPSAILSGSIKTGFALLAFDR</sequence>
<organism evidence="1 2">
    <name type="scientific">Bradyrhizobium diazoefficiens</name>
    <dbReference type="NCBI Taxonomy" id="1355477"/>
    <lineage>
        <taxon>Bacteria</taxon>
        <taxon>Pseudomonadati</taxon>
        <taxon>Pseudomonadota</taxon>
        <taxon>Alphaproteobacteria</taxon>
        <taxon>Hyphomicrobiales</taxon>
        <taxon>Nitrobacteraceae</taxon>
        <taxon>Bradyrhizobium</taxon>
    </lineage>
</organism>
<protein>
    <submittedName>
        <fullName evidence="1">Uncharacterized protein</fullName>
    </submittedName>
</protein>
<evidence type="ECO:0000313" key="1">
    <source>
        <dbReference type="EMBL" id="BAR60957.1"/>
    </source>
</evidence>
<evidence type="ECO:0000313" key="2">
    <source>
        <dbReference type="Proteomes" id="UP000063308"/>
    </source>
</evidence>
<dbReference type="Proteomes" id="UP000063308">
    <property type="component" value="Chromosome"/>
</dbReference>
<gene>
    <name evidence="1" type="ORF">NK6_7806</name>
</gene>
<reference evidence="1 2" key="1">
    <citation type="submission" date="2014-11" db="EMBL/GenBank/DDBJ databases">
        <title>Symbiosis island explosion on the genome of extra-slow-growing strains of soybean bradyrhizobia with massive insertion sequences.</title>
        <authorList>
            <person name="Iida T."/>
            <person name="Minamisawa K."/>
        </authorList>
    </citation>
    <scope>NUCLEOTIDE SEQUENCE [LARGE SCALE GENOMIC DNA]</scope>
    <source>
        <strain evidence="1 2">NK6</strain>
    </source>
</reference>